<dbReference type="GO" id="GO:0015112">
    <property type="term" value="F:nitrate transmembrane transporter activity"/>
    <property type="evidence" value="ECO:0007669"/>
    <property type="project" value="InterPro"/>
</dbReference>
<evidence type="ECO:0000256" key="5">
    <source>
        <dbReference type="ARBA" id="ARBA00023136"/>
    </source>
</evidence>
<dbReference type="InterPro" id="IPR036259">
    <property type="entry name" value="MFS_trans_sf"/>
</dbReference>
<dbReference type="InterPro" id="IPR011701">
    <property type="entry name" value="MFS"/>
</dbReference>
<keyword evidence="3 6" id="KW-0812">Transmembrane</keyword>
<dbReference type="Proteomes" id="UP001212841">
    <property type="component" value="Unassembled WGS sequence"/>
</dbReference>
<evidence type="ECO:0000256" key="2">
    <source>
        <dbReference type="ARBA" id="ARBA00008432"/>
    </source>
</evidence>
<dbReference type="GO" id="GO:0016020">
    <property type="term" value="C:membrane"/>
    <property type="evidence" value="ECO:0007669"/>
    <property type="project" value="UniProtKB-SubCell"/>
</dbReference>
<sequence>MGKKSLPLDASGKALAIHLFSLNTPHMRAFHLSWLGFFSAFTAWFALNPLLKSTIAPDLGITAGDVASSDIANVGSTIFFRLAVGFVTDKVGPRNAMAAILIGGAIPLVLTGLVRNLSGLLAVRAFVGLLGATFVPCQYWTTAFFAKKIVGTANAVVGGWGNMGGGATFLIMPHVYNGIRRTGLSVHDAWRVSLVVPTAICLIVAGLVFFIGTDGPEATLPVAASLDSDSDDEVVVNADGSTSFMIKEDRKKDASAATLHEVNTVSVPPAKTLTFKEKAMPLVKALATPTIIVMMFQYACSFGVEISVDSQIGHYLQSHFKGSLDQTMAGNIGSVFGMMNLFSRASGGMLSDFFQRKFGIKGRIAIQTFLLAANGCALLAFSYLEALGPAVAAMVFFSYFCQAACGSTFGIVPYIAQGGMGAASGLVGAGGTLGGFVFNIVFKKYIDTPNMGFRVMAVTVLVSAVCSAIVNVRGVYVWGKKNLRHGEDGESVIIS</sequence>
<keyword evidence="4 6" id="KW-1133">Transmembrane helix</keyword>
<gene>
    <name evidence="7" type="primary">NRT2_1</name>
    <name evidence="7" type="ORF">HK097_002814</name>
</gene>
<feature type="transmembrane region" description="Helical" evidence="6">
    <location>
        <begin position="326"/>
        <end position="343"/>
    </location>
</feature>
<protein>
    <submittedName>
        <fullName evidence="7">High-affinity nitrate transporter 2.1</fullName>
    </submittedName>
</protein>
<evidence type="ECO:0000256" key="3">
    <source>
        <dbReference type="ARBA" id="ARBA00022692"/>
    </source>
</evidence>
<evidence type="ECO:0000313" key="8">
    <source>
        <dbReference type="Proteomes" id="UP001212841"/>
    </source>
</evidence>
<feature type="transmembrane region" description="Helical" evidence="6">
    <location>
        <begin position="121"/>
        <end position="141"/>
    </location>
</feature>
<evidence type="ECO:0000256" key="6">
    <source>
        <dbReference type="SAM" id="Phobius"/>
    </source>
</evidence>
<dbReference type="EMBL" id="JADGJD010000163">
    <property type="protein sequence ID" value="KAJ3054032.1"/>
    <property type="molecule type" value="Genomic_DNA"/>
</dbReference>
<evidence type="ECO:0000256" key="4">
    <source>
        <dbReference type="ARBA" id="ARBA00022989"/>
    </source>
</evidence>
<feature type="transmembrane region" description="Helical" evidence="6">
    <location>
        <begin position="364"/>
        <end position="384"/>
    </location>
</feature>
<dbReference type="SUPFAM" id="SSF103473">
    <property type="entry name" value="MFS general substrate transporter"/>
    <property type="match status" value="1"/>
</dbReference>
<feature type="transmembrane region" description="Helical" evidence="6">
    <location>
        <begin position="153"/>
        <end position="172"/>
    </location>
</feature>
<comment type="similarity">
    <text evidence="2">Belongs to the major facilitator superfamily. Nitrate/nitrite porter (TC 2.A.1.8) family.</text>
</comment>
<keyword evidence="5 6" id="KW-0472">Membrane</keyword>
<reference evidence="7" key="1">
    <citation type="submission" date="2020-05" db="EMBL/GenBank/DDBJ databases">
        <title>Phylogenomic resolution of chytrid fungi.</title>
        <authorList>
            <person name="Stajich J.E."/>
            <person name="Amses K."/>
            <person name="Simmons R."/>
            <person name="Seto K."/>
            <person name="Myers J."/>
            <person name="Bonds A."/>
            <person name="Quandt C.A."/>
            <person name="Barry K."/>
            <person name="Liu P."/>
            <person name="Grigoriev I."/>
            <person name="Longcore J.E."/>
            <person name="James T.Y."/>
        </authorList>
    </citation>
    <scope>NUCLEOTIDE SEQUENCE</scope>
    <source>
        <strain evidence="7">JEL0318</strain>
    </source>
</reference>
<name>A0AAD5X6F8_9FUNG</name>
<dbReference type="AlphaFoldDB" id="A0AAD5X6F8"/>
<feature type="transmembrane region" description="Helical" evidence="6">
    <location>
        <begin position="422"/>
        <end position="442"/>
    </location>
</feature>
<dbReference type="PANTHER" id="PTHR23515">
    <property type="entry name" value="HIGH-AFFINITY NITRATE TRANSPORTER 2.3"/>
    <property type="match status" value="1"/>
</dbReference>
<organism evidence="7 8">
    <name type="scientific">Rhizophlyctis rosea</name>
    <dbReference type="NCBI Taxonomy" id="64517"/>
    <lineage>
        <taxon>Eukaryota</taxon>
        <taxon>Fungi</taxon>
        <taxon>Fungi incertae sedis</taxon>
        <taxon>Chytridiomycota</taxon>
        <taxon>Chytridiomycota incertae sedis</taxon>
        <taxon>Chytridiomycetes</taxon>
        <taxon>Rhizophlyctidales</taxon>
        <taxon>Rhizophlyctidaceae</taxon>
        <taxon>Rhizophlyctis</taxon>
    </lineage>
</organism>
<feature type="transmembrane region" description="Helical" evidence="6">
    <location>
        <begin position="454"/>
        <end position="476"/>
    </location>
</feature>
<feature type="transmembrane region" description="Helical" evidence="6">
    <location>
        <begin position="192"/>
        <end position="212"/>
    </location>
</feature>
<comment type="subcellular location">
    <subcellularLocation>
        <location evidence="1">Membrane</location>
        <topology evidence="1">Multi-pass membrane protein</topology>
    </subcellularLocation>
</comment>
<dbReference type="InterPro" id="IPR044772">
    <property type="entry name" value="NO3_transporter"/>
</dbReference>
<proteinExistence type="inferred from homology"/>
<feature type="transmembrane region" description="Helical" evidence="6">
    <location>
        <begin position="29"/>
        <end position="47"/>
    </location>
</feature>
<keyword evidence="8" id="KW-1185">Reference proteome</keyword>
<accession>A0AAD5X6F8</accession>
<dbReference type="Pfam" id="PF07690">
    <property type="entry name" value="MFS_1"/>
    <property type="match status" value="1"/>
</dbReference>
<evidence type="ECO:0000313" key="7">
    <source>
        <dbReference type="EMBL" id="KAJ3054032.1"/>
    </source>
</evidence>
<feature type="transmembrane region" description="Helical" evidence="6">
    <location>
        <begin position="96"/>
        <end position="114"/>
    </location>
</feature>
<evidence type="ECO:0000256" key="1">
    <source>
        <dbReference type="ARBA" id="ARBA00004141"/>
    </source>
</evidence>
<feature type="transmembrane region" description="Helical" evidence="6">
    <location>
        <begin position="390"/>
        <end position="415"/>
    </location>
</feature>
<dbReference type="Gene3D" id="1.20.1250.20">
    <property type="entry name" value="MFS general substrate transporter like domains"/>
    <property type="match status" value="2"/>
</dbReference>
<comment type="caution">
    <text evidence="7">The sequence shown here is derived from an EMBL/GenBank/DDBJ whole genome shotgun (WGS) entry which is preliminary data.</text>
</comment>